<dbReference type="SUPFAM" id="SSF53474">
    <property type="entry name" value="alpha/beta-Hydrolases"/>
    <property type="match status" value="1"/>
</dbReference>
<dbReference type="GO" id="GO:0005576">
    <property type="term" value="C:extracellular region"/>
    <property type="evidence" value="ECO:0007669"/>
    <property type="project" value="InterPro"/>
</dbReference>
<sequence>MAIACAIVASAVALHPAVTQAEPLNGNLSIGDTYSNPAGAIGYEFYVPPSYQAGTPMPLVIALHGCTQTAAQFRTLSHLDDLAAADGFIVAYPEQTEANNSLRCWNWFTDANVNRAAGEPSLIAGLTLQLESQYSVDPRHVSITGLSAGGAMASVMAATYPDLYSAVGVGSGCEYTAGAACAGYKSADPEQAGKRAYEAMGAFARPVPFIVFQGDQDKTVPPVNADQLVRTQQITADWADDGQENHSVPSAAVKTVSGKSKGGRSYTVKYYSDGHGHELGEYWVIKGMGHAWSGGDPSAQYSDAAGPDESEAMYDFFATHPLGDPGPALGGNTPTGPITWPPTGWPTSPTTGTPTAPTGWPAPPTGWPTPTQPASPLPWPPHSLSKRP</sequence>
<evidence type="ECO:0000313" key="5">
    <source>
        <dbReference type="EMBL" id="MDA0165659.1"/>
    </source>
</evidence>
<feature type="compositionally biased region" description="Pro residues" evidence="3">
    <location>
        <begin position="360"/>
        <end position="381"/>
    </location>
</feature>
<dbReference type="Gene3D" id="3.40.50.1820">
    <property type="entry name" value="alpha/beta hydrolase"/>
    <property type="match status" value="1"/>
</dbReference>
<dbReference type="AlphaFoldDB" id="A0A9X3S4C8"/>
<comment type="caution">
    <text evidence="5">The sequence shown here is derived from an EMBL/GenBank/DDBJ whole genome shotgun (WGS) entry which is preliminary data.</text>
</comment>
<evidence type="ECO:0000256" key="1">
    <source>
        <dbReference type="ARBA" id="ARBA00022729"/>
    </source>
</evidence>
<dbReference type="PANTHER" id="PTHR43037:SF1">
    <property type="entry name" value="BLL1128 PROTEIN"/>
    <property type="match status" value="1"/>
</dbReference>
<evidence type="ECO:0000313" key="6">
    <source>
        <dbReference type="Proteomes" id="UP001149140"/>
    </source>
</evidence>
<evidence type="ECO:0000256" key="4">
    <source>
        <dbReference type="SAM" id="SignalP"/>
    </source>
</evidence>
<dbReference type="Pfam" id="PF10503">
    <property type="entry name" value="Esterase_PHB"/>
    <property type="match status" value="1"/>
</dbReference>
<protein>
    <submittedName>
        <fullName evidence="5">PHB depolymerase family esterase</fullName>
    </submittedName>
</protein>
<keyword evidence="1 4" id="KW-0732">Signal</keyword>
<gene>
    <name evidence="5" type="ORF">OM076_35660</name>
</gene>
<organism evidence="5 6">
    <name type="scientific">Solirubrobacter ginsenosidimutans</name>
    <dbReference type="NCBI Taxonomy" id="490573"/>
    <lineage>
        <taxon>Bacteria</taxon>
        <taxon>Bacillati</taxon>
        <taxon>Actinomycetota</taxon>
        <taxon>Thermoleophilia</taxon>
        <taxon>Solirubrobacterales</taxon>
        <taxon>Solirubrobacteraceae</taxon>
        <taxon>Solirubrobacter</taxon>
    </lineage>
</organism>
<reference evidence="5" key="1">
    <citation type="submission" date="2022-10" db="EMBL/GenBank/DDBJ databases">
        <title>The WGS of Solirubrobacter ginsenosidimutans DSM 21036.</title>
        <authorList>
            <person name="Jiang Z."/>
        </authorList>
    </citation>
    <scope>NUCLEOTIDE SEQUENCE</scope>
    <source>
        <strain evidence="5">DSM 21036</strain>
    </source>
</reference>
<feature type="region of interest" description="Disordered" evidence="3">
    <location>
        <begin position="324"/>
        <end position="388"/>
    </location>
</feature>
<feature type="compositionally biased region" description="Low complexity" evidence="3">
    <location>
        <begin position="345"/>
        <end position="359"/>
    </location>
</feature>
<feature type="signal peptide" evidence="4">
    <location>
        <begin position="1"/>
        <end position="21"/>
    </location>
</feature>
<evidence type="ECO:0000256" key="2">
    <source>
        <dbReference type="ARBA" id="ARBA00022801"/>
    </source>
</evidence>
<keyword evidence="6" id="KW-1185">Reference proteome</keyword>
<dbReference type="Proteomes" id="UP001149140">
    <property type="component" value="Unassembled WGS sequence"/>
</dbReference>
<dbReference type="PANTHER" id="PTHR43037">
    <property type="entry name" value="UNNAMED PRODUCT-RELATED"/>
    <property type="match status" value="1"/>
</dbReference>
<dbReference type="RefSeq" id="WP_270044920.1">
    <property type="nucleotide sequence ID" value="NZ_JAPDOD010000050.1"/>
</dbReference>
<keyword evidence="2" id="KW-0378">Hydrolase</keyword>
<dbReference type="GO" id="GO:0016787">
    <property type="term" value="F:hydrolase activity"/>
    <property type="evidence" value="ECO:0007669"/>
    <property type="project" value="UniProtKB-KW"/>
</dbReference>
<name>A0A9X3S4C8_9ACTN</name>
<proteinExistence type="predicted"/>
<dbReference type="InterPro" id="IPR029058">
    <property type="entry name" value="AB_hydrolase_fold"/>
</dbReference>
<dbReference type="EMBL" id="JAPDOD010000050">
    <property type="protein sequence ID" value="MDA0165659.1"/>
    <property type="molecule type" value="Genomic_DNA"/>
</dbReference>
<accession>A0A9X3S4C8</accession>
<dbReference type="InterPro" id="IPR050955">
    <property type="entry name" value="Plant_Biomass_Hydrol_Est"/>
</dbReference>
<dbReference type="NCBIfam" id="TIGR01840">
    <property type="entry name" value="esterase_phb"/>
    <property type="match status" value="1"/>
</dbReference>
<feature type="chain" id="PRO_5040870058" evidence="4">
    <location>
        <begin position="22"/>
        <end position="388"/>
    </location>
</feature>
<dbReference type="InterPro" id="IPR010126">
    <property type="entry name" value="Esterase_phb"/>
</dbReference>
<evidence type="ECO:0000256" key="3">
    <source>
        <dbReference type="SAM" id="MobiDB-lite"/>
    </source>
</evidence>